<dbReference type="InterPro" id="IPR001623">
    <property type="entry name" value="DnaJ_domain"/>
</dbReference>
<dbReference type="CDD" id="cd06257">
    <property type="entry name" value="DnaJ"/>
    <property type="match status" value="1"/>
</dbReference>
<evidence type="ECO:0000313" key="2">
    <source>
        <dbReference type="EMBL" id="CAF1587942.1"/>
    </source>
</evidence>
<gene>
    <name evidence="2" type="ORF">GPM918_LOCUS41553</name>
    <name evidence="3" type="ORF">SRO942_LOCUS42622</name>
</gene>
<evidence type="ECO:0000313" key="3">
    <source>
        <dbReference type="EMBL" id="CAF4458595.1"/>
    </source>
</evidence>
<dbReference type="OrthoDB" id="376357at2759"/>
<dbReference type="PROSITE" id="PS50076">
    <property type="entry name" value="DNAJ_2"/>
    <property type="match status" value="1"/>
</dbReference>
<sequence length="124" mass="13814">MRQTSHDQTFFRTIFPGIGTLIGGTIGGFVGSVGTSSLSQGLTEYLFDLPQSVALENAYKFLNLSPSCSNDEINRSCRTLALRFHSDKDGKTEDFQKLQISVAIIKEAREQEGPQWAIFDRHLN</sequence>
<dbReference type="AlphaFoldDB" id="A0A815ZQZ0"/>
<name>A0A815ZQZ0_9BILA</name>
<dbReference type="Proteomes" id="UP000681722">
    <property type="component" value="Unassembled WGS sequence"/>
</dbReference>
<dbReference type="Gene3D" id="1.10.287.110">
    <property type="entry name" value="DnaJ domain"/>
    <property type="match status" value="1"/>
</dbReference>
<dbReference type="Pfam" id="PF00226">
    <property type="entry name" value="DnaJ"/>
    <property type="match status" value="1"/>
</dbReference>
<keyword evidence="4" id="KW-1185">Reference proteome</keyword>
<dbReference type="EMBL" id="CAJNOQ010033017">
    <property type="protein sequence ID" value="CAF1587942.1"/>
    <property type="molecule type" value="Genomic_DNA"/>
</dbReference>
<dbReference type="SUPFAM" id="SSF46565">
    <property type="entry name" value="Chaperone J-domain"/>
    <property type="match status" value="1"/>
</dbReference>
<proteinExistence type="predicted"/>
<comment type="caution">
    <text evidence="2">The sequence shown here is derived from an EMBL/GenBank/DDBJ whole genome shotgun (WGS) entry which is preliminary data.</text>
</comment>
<protein>
    <recommendedName>
        <fullName evidence="1">J domain-containing protein</fullName>
    </recommendedName>
</protein>
<feature type="domain" description="J" evidence="1">
    <location>
        <begin position="57"/>
        <end position="123"/>
    </location>
</feature>
<evidence type="ECO:0000259" key="1">
    <source>
        <dbReference type="PROSITE" id="PS50076"/>
    </source>
</evidence>
<dbReference type="Proteomes" id="UP000663829">
    <property type="component" value="Unassembled WGS sequence"/>
</dbReference>
<dbReference type="EMBL" id="CAJOBC010099112">
    <property type="protein sequence ID" value="CAF4458595.1"/>
    <property type="molecule type" value="Genomic_DNA"/>
</dbReference>
<organism evidence="2 4">
    <name type="scientific">Didymodactylos carnosus</name>
    <dbReference type="NCBI Taxonomy" id="1234261"/>
    <lineage>
        <taxon>Eukaryota</taxon>
        <taxon>Metazoa</taxon>
        <taxon>Spiralia</taxon>
        <taxon>Gnathifera</taxon>
        <taxon>Rotifera</taxon>
        <taxon>Eurotatoria</taxon>
        <taxon>Bdelloidea</taxon>
        <taxon>Philodinida</taxon>
        <taxon>Philodinidae</taxon>
        <taxon>Didymodactylos</taxon>
    </lineage>
</organism>
<evidence type="ECO:0000313" key="4">
    <source>
        <dbReference type="Proteomes" id="UP000663829"/>
    </source>
</evidence>
<reference evidence="2" key="1">
    <citation type="submission" date="2021-02" db="EMBL/GenBank/DDBJ databases">
        <authorList>
            <person name="Nowell W R."/>
        </authorList>
    </citation>
    <scope>NUCLEOTIDE SEQUENCE</scope>
</reference>
<accession>A0A815ZQZ0</accession>
<dbReference type="InterPro" id="IPR036869">
    <property type="entry name" value="J_dom_sf"/>
</dbReference>